<accession>C1GW19</accession>
<evidence type="ECO:0000256" key="1">
    <source>
        <dbReference type="SAM" id="MobiDB-lite"/>
    </source>
</evidence>
<gene>
    <name evidence="2" type="ORF">PAAG_02714</name>
</gene>
<evidence type="ECO:0000313" key="2">
    <source>
        <dbReference type="EMBL" id="EEH40738.2"/>
    </source>
</evidence>
<feature type="region of interest" description="Disordered" evidence="1">
    <location>
        <begin position="1"/>
        <end position="26"/>
    </location>
</feature>
<dbReference type="VEuPathDB" id="FungiDB:PAAG_02714"/>
<dbReference type="KEGG" id="pbl:PAAG_02714"/>
<protein>
    <submittedName>
        <fullName evidence="2">Uncharacterized protein</fullName>
    </submittedName>
</protein>
<dbReference type="EMBL" id="KN293997">
    <property type="protein sequence ID" value="EEH40738.2"/>
    <property type="molecule type" value="Genomic_DNA"/>
</dbReference>
<dbReference type="AlphaFoldDB" id="C1GW19"/>
<dbReference type="Proteomes" id="UP000002059">
    <property type="component" value="Partially assembled WGS sequence"/>
</dbReference>
<dbReference type="RefSeq" id="XP_015701808.1">
    <property type="nucleotide sequence ID" value="XM_015844730.1"/>
</dbReference>
<reference evidence="2 3" key="1">
    <citation type="journal article" date="2011" name="PLoS Genet.">
        <title>Comparative genomic analysis of human fungal pathogens causing paracoccidioidomycosis.</title>
        <authorList>
            <person name="Desjardins C.A."/>
            <person name="Champion M.D."/>
            <person name="Holder J.W."/>
            <person name="Muszewska A."/>
            <person name="Goldberg J."/>
            <person name="Bailao A.M."/>
            <person name="Brigido M.M."/>
            <person name="Ferreira M.E."/>
            <person name="Garcia A.M."/>
            <person name="Grynberg M."/>
            <person name="Gujja S."/>
            <person name="Heiman D.I."/>
            <person name="Henn M.R."/>
            <person name="Kodira C.D."/>
            <person name="Leon-Narvaez H."/>
            <person name="Longo L.V."/>
            <person name="Ma L.J."/>
            <person name="Malavazi I."/>
            <person name="Matsuo A.L."/>
            <person name="Morais F.V."/>
            <person name="Pereira M."/>
            <person name="Rodriguez-Brito S."/>
            <person name="Sakthikumar S."/>
            <person name="Salem-Izacc S.M."/>
            <person name="Sykes S.M."/>
            <person name="Teixeira M.M."/>
            <person name="Vallejo M.C."/>
            <person name="Walter M.E."/>
            <person name="Yandava C."/>
            <person name="Young S."/>
            <person name="Zeng Q."/>
            <person name="Zucker J."/>
            <person name="Felipe M.S."/>
            <person name="Goldman G.H."/>
            <person name="Haas B.J."/>
            <person name="McEwen J.G."/>
            <person name="Nino-Vega G."/>
            <person name="Puccia R."/>
            <person name="San-Blas G."/>
            <person name="Soares C.M."/>
            <person name="Birren B.W."/>
            <person name="Cuomo C.A."/>
        </authorList>
    </citation>
    <scope>NUCLEOTIDE SEQUENCE [LARGE SCALE GENOMIC DNA]</scope>
    <source>
        <strain evidence="3">ATCC MYA-826 / Pb01</strain>
    </source>
</reference>
<dbReference type="HOGENOM" id="CLU_719800_0_0_1"/>
<name>C1GW19_PARBA</name>
<dbReference type="GeneID" id="9098432"/>
<organism evidence="2 3">
    <name type="scientific">Paracoccidioides lutzii (strain ATCC MYA-826 / Pb01)</name>
    <name type="common">Paracoccidioides brasiliensis</name>
    <dbReference type="NCBI Taxonomy" id="502779"/>
    <lineage>
        <taxon>Eukaryota</taxon>
        <taxon>Fungi</taxon>
        <taxon>Dikarya</taxon>
        <taxon>Ascomycota</taxon>
        <taxon>Pezizomycotina</taxon>
        <taxon>Eurotiomycetes</taxon>
        <taxon>Eurotiomycetidae</taxon>
        <taxon>Onygenales</taxon>
        <taxon>Ajellomycetaceae</taxon>
        <taxon>Paracoccidioides</taxon>
    </lineage>
</organism>
<proteinExistence type="predicted"/>
<keyword evidence="3" id="KW-1185">Reference proteome</keyword>
<sequence length="384" mass="42100">MAGKAEDRLIGSVEQPPASCHGSNFRSVGNLSITNDNTSIGVLMDVPQSERLGKCNTKFLMKEALSSIRRHSRVLAHALFVQASRTYENWQVAKRNVAHPELTRDAFAIKSHIHTAMRQDRIQFDIKALGTNVGAKHRSRRQNWRLMPVIGLSNTVCVGLDLPSLGRPVVGSGLVRRVGSVFGSTRRRGDQSGLCENGTRGWLPVGNGEDASEVEVAYTPLECGAFRDRIYGSFSSRSEFSSSTEYGFEKDHVYTLVLVSISLFNSVGAKFSGSARLFIPICSFILDCSTSKNDLSTPLIDVLLQRGHLSKSQGSLSLYFIPDDRDCLALMEDRHPLICSTKIHESCIYGVARNTKANLNPNNPKLGCGNMTLQSPQPTGSQNP</sequence>
<evidence type="ECO:0000313" key="3">
    <source>
        <dbReference type="Proteomes" id="UP000002059"/>
    </source>
</evidence>